<reference evidence="1 2" key="1">
    <citation type="journal article" date="2012" name="Genome Biol.">
        <title>Genome and low-iron response of an oceanic diatom adapted to chronic iron limitation.</title>
        <authorList>
            <person name="Lommer M."/>
            <person name="Specht M."/>
            <person name="Roy A.S."/>
            <person name="Kraemer L."/>
            <person name="Andreson R."/>
            <person name="Gutowska M.A."/>
            <person name="Wolf J."/>
            <person name="Bergner S.V."/>
            <person name="Schilhabel M.B."/>
            <person name="Klostermeier U.C."/>
            <person name="Beiko R.G."/>
            <person name="Rosenstiel P."/>
            <person name="Hippler M."/>
            <person name="Laroche J."/>
        </authorList>
    </citation>
    <scope>NUCLEOTIDE SEQUENCE [LARGE SCALE GENOMIC DNA]</scope>
    <source>
        <strain evidence="1 2">CCMP1005</strain>
    </source>
</reference>
<sequence length="34" mass="3677">GMSQLGRASTMTSQSSILLSFSSNCLDAWLAARW</sequence>
<name>K0T728_THAOC</name>
<keyword evidence="2" id="KW-1185">Reference proteome</keyword>
<organism evidence="1 2">
    <name type="scientific">Thalassiosira oceanica</name>
    <name type="common">Marine diatom</name>
    <dbReference type="NCBI Taxonomy" id="159749"/>
    <lineage>
        <taxon>Eukaryota</taxon>
        <taxon>Sar</taxon>
        <taxon>Stramenopiles</taxon>
        <taxon>Ochrophyta</taxon>
        <taxon>Bacillariophyta</taxon>
        <taxon>Coscinodiscophyceae</taxon>
        <taxon>Thalassiosirophycidae</taxon>
        <taxon>Thalassiosirales</taxon>
        <taxon>Thalassiosiraceae</taxon>
        <taxon>Thalassiosira</taxon>
    </lineage>
</organism>
<evidence type="ECO:0000313" key="1">
    <source>
        <dbReference type="EMBL" id="EJK74588.1"/>
    </source>
</evidence>
<dbReference type="Proteomes" id="UP000266841">
    <property type="component" value="Unassembled WGS sequence"/>
</dbReference>
<evidence type="ECO:0000313" key="2">
    <source>
        <dbReference type="Proteomes" id="UP000266841"/>
    </source>
</evidence>
<comment type="caution">
    <text evidence="1">The sequence shown here is derived from an EMBL/GenBank/DDBJ whole genome shotgun (WGS) entry which is preliminary data.</text>
</comment>
<feature type="non-terminal residue" evidence="1">
    <location>
        <position position="1"/>
    </location>
</feature>
<accession>K0T728</accession>
<protein>
    <submittedName>
        <fullName evidence="1">Uncharacterized protein</fullName>
    </submittedName>
</protein>
<dbReference type="AlphaFoldDB" id="K0T728"/>
<proteinExistence type="predicted"/>
<dbReference type="EMBL" id="AGNL01003522">
    <property type="protein sequence ID" value="EJK74588.1"/>
    <property type="molecule type" value="Genomic_DNA"/>
</dbReference>
<gene>
    <name evidence="1" type="ORF">THAOC_03722</name>
</gene>